<keyword evidence="2" id="KW-0808">Transferase</keyword>
<dbReference type="NCBIfam" id="TIGR00594">
    <property type="entry name" value="polc"/>
    <property type="match status" value="1"/>
</dbReference>
<dbReference type="Pfam" id="PF17657">
    <property type="entry name" value="DNA_pol3_finger"/>
    <property type="match status" value="1"/>
</dbReference>
<dbReference type="PANTHER" id="PTHR32294">
    <property type="entry name" value="DNA POLYMERASE III SUBUNIT ALPHA"/>
    <property type="match status" value="1"/>
</dbReference>
<evidence type="ECO:0000256" key="2">
    <source>
        <dbReference type="ARBA" id="ARBA00022679"/>
    </source>
</evidence>
<dbReference type="Gene3D" id="3.20.20.140">
    <property type="entry name" value="Metal-dependent hydrolases"/>
    <property type="match status" value="1"/>
</dbReference>
<keyword evidence="5" id="KW-0239">DNA-directed DNA polymerase</keyword>
<dbReference type="InterPro" id="IPR029460">
    <property type="entry name" value="DNAPol_HHH"/>
</dbReference>
<reference evidence="8 9" key="1">
    <citation type="journal article" date="2014" name="PLoS ONE">
        <title>An emerging Mycoplasma associated with trichomoniasis, vaginal infection and disease.</title>
        <authorList>
            <consortium name="Vaginal Microbiome Consortium"/>
            <person name="Fettweis J.M."/>
            <person name="Serrano M.G."/>
            <person name="Huang B."/>
            <person name="Brooks J.P."/>
            <person name="Glascock A.L."/>
            <person name="Sheth N.U."/>
            <person name="Strauss J.F.III."/>
            <person name="Jefferson K.K."/>
            <person name="Buck G.A."/>
        </authorList>
    </citation>
    <scope>NUCLEOTIDE SEQUENCE [LARGE SCALE GENOMIC DNA]</scope>
    <source>
        <strain evidence="8 9">VCU_M1</strain>
    </source>
</reference>
<sequence>MFTNICCHSYYSFLMSSLTVDDIINFALINKSKYVVLTDFNVMYGAIEFYNKAIANNLKPIIGLHIKYDNRDLYLIAKNNHGYKQLMKISSFINTNQQYELNDYLDDLFIVASDANNLNLRIKQEMLFSLNQDQLNPIASFQSYCQSIDEVKYLKMLKAIKHDQLFKNINDEFKNSWMLTEPQAQKIFNQKAIDNLNQLLEQCSWTIEFNKERHFIEYNKFTQNLQTKSSQHIIQSLCKSGLEKIFGVGNVPEEYIKRLKHELDIINDMGFNDYFLVVSDYVSFAKNNGILVGPGRGSAAGSLVSYVLGITGIDPIEHHLIFERFLNPERSTMPDIDVDFLDERRNEVIEYVFNKYGVNHVAHIITFQRMKAKLAIRDVGRALGIELVHINKLTSAIGDDTLETFSKKNELNRDSSEIKKLFDFAIKFQDFPRQNGLHAAGIVLSNVDLNEVVPVIDSTDGIYCTQYSMEYLEPLGLIKMDVLGLSNLSTLNQIIKLIKQNYGKTIELNKIPLDDQKVFNFISNGNTTGIFQLESPGMTDLIKRIKPISIEDISICSSLFRPGPQKNIPLYLKNKINPENIVYLNDDVKKILSATYNVIIYQEQVIQIVRKIAGFTLAEADLFRRAISKKNVERFQEIKTTFINGGVKQGYSEELVNKIFDTIFEFANYGFNHSHSLAYSYISYWLSYFAYYYPLEFYGVLLINNKAGNTNVSTYISKAKERGVKILPPDLNQSNESFTIKKSGIIFGFDAVKGIGYEKAKDLIKLRNNQPNKKFENYDNAIKLITKNGTISLTLMKNLIYAGALDSLLNDKSRYWLTLNWENIASSNITTDSLIHEIIKEPTTTEIENLTNKQQELIGAIFNEDPIIKIKEKFNHNDLNLLTISQLTEPNNYSTHIHALVEIIKIREITDKRGEKMAFLKLRDETQVVDVVCFSSAYKSIRELIKQNEYFIVTLIRKINSCNFHLAKARKVDYESTK</sequence>
<dbReference type="AlphaFoldDB" id="A0A097STG7"/>
<dbReference type="CDD" id="cd04485">
    <property type="entry name" value="DnaE_OBF"/>
    <property type="match status" value="1"/>
</dbReference>
<dbReference type="STRING" id="1318617.MGM1_5060"/>
<dbReference type="CDD" id="cd07431">
    <property type="entry name" value="PHP_PolIIIA"/>
    <property type="match status" value="1"/>
</dbReference>
<dbReference type="InterPro" id="IPR040982">
    <property type="entry name" value="DNA_pol3_finger"/>
</dbReference>
<evidence type="ECO:0000256" key="1">
    <source>
        <dbReference type="ARBA" id="ARBA00012417"/>
    </source>
</evidence>
<dbReference type="InterPro" id="IPR004013">
    <property type="entry name" value="PHP_dom"/>
</dbReference>
<evidence type="ECO:0000259" key="7">
    <source>
        <dbReference type="SMART" id="SM00481"/>
    </source>
</evidence>
<organism evidence="8 9">
    <name type="scientific">Candidatus Malacoplasma girerdii</name>
    <dbReference type="NCBI Taxonomy" id="1318617"/>
    <lineage>
        <taxon>Bacteria</taxon>
        <taxon>Bacillati</taxon>
        <taxon>Mycoplasmatota</taxon>
        <taxon>Mycoplasmoidales</taxon>
        <taxon>Mycoplasmoidaceae</taxon>
        <taxon>Malacoplasma</taxon>
    </lineage>
</organism>
<dbReference type="eggNOG" id="COG0587">
    <property type="taxonomic scope" value="Bacteria"/>
</dbReference>
<dbReference type="KEGG" id="mgj:MGM1_5060"/>
<dbReference type="EC" id="2.7.7.7" evidence="1"/>
<dbReference type="HOGENOM" id="CLU_001600_0_1_14"/>
<evidence type="ECO:0000256" key="5">
    <source>
        <dbReference type="ARBA" id="ARBA00022932"/>
    </source>
</evidence>
<accession>A0A097STG7</accession>
<protein>
    <recommendedName>
        <fullName evidence="1">DNA-directed DNA polymerase</fullName>
        <ecNumber evidence="1">2.7.7.7</ecNumber>
    </recommendedName>
</protein>
<dbReference type="InterPro" id="IPR016195">
    <property type="entry name" value="Pol/histidinol_Pase-like"/>
</dbReference>
<proteinExistence type="predicted"/>
<dbReference type="InterPro" id="IPR004805">
    <property type="entry name" value="DnaE2/DnaE/PolC"/>
</dbReference>
<dbReference type="EMBL" id="CP007711">
    <property type="protein sequence ID" value="AIV03867.1"/>
    <property type="molecule type" value="Genomic_DNA"/>
</dbReference>
<evidence type="ECO:0000313" key="9">
    <source>
        <dbReference type="Proteomes" id="UP000030066"/>
    </source>
</evidence>
<name>A0A097STG7_9BACT</name>
<evidence type="ECO:0000256" key="6">
    <source>
        <dbReference type="ARBA" id="ARBA00049244"/>
    </source>
</evidence>
<evidence type="ECO:0000256" key="3">
    <source>
        <dbReference type="ARBA" id="ARBA00022695"/>
    </source>
</evidence>
<keyword evidence="4" id="KW-0235">DNA replication</keyword>
<dbReference type="SMART" id="SM00481">
    <property type="entry name" value="POLIIIAc"/>
    <property type="match status" value="1"/>
</dbReference>
<dbReference type="InterPro" id="IPR011708">
    <property type="entry name" value="DNA_pol3_alpha_NTPase_dom"/>
</dbReference>
<dbReference type="SUPFAM" id="SSF89550">
    <property type="entry name" value="PHP domain-like"/>
    <property type="match status" value="1"/>
</dbReference>
<keyword evidence="9" id="KW-1185">Reference proteome</keyword>
<dbReference type="InterPro" id="IPR041931">
    <property type="entry name" value="DNA_pol3_alpha_thumb_dom"/>
</dbReference>
<feature type="domain" description="Polymerase/histidinol phosphatase N-terminal" evidence="7">
    <location>
        <begin position="3"/>
        <end position="70"/>
    </location>
</feature>
<dbReference type="Proteomes" id="UP000030066">
    <property type="component" value="Chromosome"/>
</dbReference>
<dbReference type="Pfam" id="PF14579">
    <property type="entry name" value="HHH_6"/>
    <property type="match status" value="1"/>
</dbReference>
<evidence type="ECO:0000313" key="8">
    <source>
        <dbReference type="EMBL" id="AIV03867.1"/>
    </source>
</evidence>
<dbReference type="GO" id="GO:0003887">
    <property type="term" value="F:DNA-directed DNA polymerase activity"/>
    <property type="evidence" value="ECO:0007669"/>
    <property type="project" value="UniProtKB-KW"/>
</dbReference>
<dbReference type="PANTHER" id="PTHR32294:SF0">
    <property type="entry name" value="DNA POLYMERASE III SUBUNIT ALPHA"/>
    <property type="match status" value="1"/>
</dbReference>
<comment type="catalytic activity">
    <reaction evidence="6">
        <text>DNA(n) + a 2'-deoxyribonucleoside 5'-triphosphate = DNA(n+1) + diphosphate</text>
        <dbReference type="Rhea" id="RHEA:22508"/>
        <dbReference type="Rhea" id="RHEA-COMP:17339"/>
        <dbReference type="Rhea" id="RHEA-COMP:17340"/>
        <dbReference type="ChEBI" id="CHEBI:33019"/>
        <dbReference type="ChEBI" id="CHEBI:61560"/>
        <dbReference type="ChEBI" id="CHEBI:173112"/>
        <dbReference type="EC" id="2.7.7.7"/>
    </reaction>
</comment>
<gene>
    <name evidence="8" type="primary">dnaE</name>
    <name evidence="8" type="ORF">MGM1_5060</name>
</gene>
<keyword evidence="3" id="KW-0548">Nucleotidyltransferase</keyword>
<dbReference type="Gene3D" id="1.10.10.1600">
    <property type="entry name" value="Bacterial DNA polymerase III alpha subunit, thumb domain"/>
    <property type="match status" value="1"/>
</dbReference>
<dbReference type="Pfam" id="PF07733">
    <property type="entry name" value="DNA_pol3_alpha"/>
    <property type="match status" value="1"/>
</dbReference>
<dbReference type="Gene3D" id="1.10.150.870">
    <property type="match status" value="1"/>
</dbReference>
<dbReference type="GO" id="GO:0008408">
    <property type="term" value="F:3'-5' exonuclease activity"/>
    <property type="evidence" value="ECO:0007669"/>
    <property type="project" value="InterPro"/>
</dbReference>
<dbReference type="Pfam" id="PF02811">
    <property type="entry name" value="PHP"/>
    <property type="match status" value="1"/>
</dbReference>
<dbReference type="GO" id="GO:0006260">
    <property type="term" value="P:DNA replication"/>
    <property type="evidence" value="ECO:0007669"/>
    <property type="project" value="UniProtKB-KW"/>
</dbReference>
<dbReference type="InterPro" id="IPR003141">
    <property type="entry name" value="Pol/His_phosphatase_N"/>
</dbReference>
<evidence type="ECO:0000256" key="4">
    <source>
        <dbReference type="ARBA" id="ARBA00022705"/>
    </source>
</evidence>